<comment type="caution">
    <text evidence="2">The sequence shown here is derived from an EMBL/GenBank/DDBJ whole genome shotgun (WGS) entry which is preliminary data.</text>
</comment>
<proteinExistence type="predicted"/>
<reference evidence="2 3" key="1">
    <citation type="submission" date="2019-05" db="EMBL/GenBank/DDBJ databases">
        <title>Mikania micrantha, genome provides insights into the molecular mechanism of rapid growth.</title>
        <authorList>
            <person name="Liu B."/>
        </authorList>
    </citation>
    <scope>NUCLEOTIDE SEQUENCE [LARGE SCALE GENOMIC DNA]</scope>
    <source>
        <strain evidence="2">NLD-2019</strain>
        <tissue evidence="2">Leaf</tissue>
    </source>
</reference>
<dbReference type="Pfam" id="PF08284">
    <property type="entry name" value="RVP_2"/>
    <property type="match status" value="1"/>
</dbReference>
<evidence type="ECO:0000313" key="3">
    <source>
        <dbReference type="Proteomes" id="UP000326396"/>
    </source>
</evidence>
<keyword evidence="3" id="KW-1185">Reference proteome</keyword>
<feature type="compositionally biased region" description="Basic and acidic residues" evidence="1">
    <location>
        <begin position="32"/>
        <end position="47"/>
    </location>
</feature>
<sequence length="316" mass="35187">MVTAYDLTSIQPMIRLAHKLTDQAVAQGKLPKRGEHLKPQEPKRKWEPSNNRTFSPQQPTQDHPAPTKAFTATQSNNQGKGDIRATAQNATAATTITSARAKGSSTQTVEGMGTWLRNCPQNKNAGGNSARGRVFVIGYGEAKDGPNVVTGTFLLNNVYASILFYTDADRSFISSNFSKLLNITPTPLDYKYTVELADGKMIEKQHIYKGCVLTLADHELEIDLMPVTLKSFDVVVGMEWLSANHVEIVCNEKRVRVTLQSEEQISIQGERRRIPLHIMSCMKANKYLQKGYKAILALVTEQPKKERRIEDIAVTL</sequence>
<evidence type="ECO:0000313" key="2">
    <source>
        <dbReference type="EMBL" id="KAD2393350.1"/>
    </source>
</evidence>
<accession>A0A5N6LM97</accession>
<gene>
    <name evidence="2" type="ORF">E3N88_40327</name>
</gene>
<protein>
    <recommendedName>
        <fullName evidence="4">Reverse transcriptase domain-containing protein</fullName>
    </recommendedName>
</protein>
<dbReference type="SUPFAM" id="SSF50630">
    <property type="entry name" value="Acid proteases"/>
    <property type="match status" value="1"/>
</dbReference>
<evidence type="ECO:0000256" key="1">
    <source>
        <dbReference type="SAM" id="MobiDB-lite"/>
    </source>
</evidence>
<evidence type="ECO:0008006" key="4">
    <source>
        <dbReference type="Google" id="ProtNLM"/>
    </source>
</evidence>
<feature type="compositionally biased region" description="Polar residues" evidence="1">
    <location>
        <begin position="48"/>
        <end position="61"/>
    </location>
</feature>
<dbReference type="InterPro" id="IPR021109">
    <property type="entry name" value="Peptidase_aspartic_dom_sf"/>
</dbReference>
<dbReference type="PANTHER" id="PTHR15503">
    <property type="entry name" value="LDOC1 RELATED"/>
    <property type="match status" value="1"/>
</dbReference>
<feature type="region of interest" description="Disordered" evidence="1">
    <location>
        <begin position="28"/>
        <end position="80"/>
    </location>
</feature>
<feature type="compositionally biased region" description="Polar residues" evidence="1">
    <location>
        <begin position="70"/>
        <end position="79"/>
    </location>
</feature>
<name>A0A5N6LM97_9ASTR</name>
<dbReference type="CDD" id="cd00303">
    <property type="entry name" value="retropepsin_like"/>
    <property type="match status" value="1"/>
</dbReference>
<dbReference type="EMBL" id="SZYD01000019">
    <property type="protein sequence ID" value="KAD2393350.1"/>
    <property type="molecule type" value="Genomic_DNA"/>
</dbReference>
<dbReference type="AlphaFoldDB" id="A0A5N6LM97"/>
<dbReference type="Gene3D" id="2.40.70.10">
    <property type="entry name" value="Acid Proteases"/>
    <property type="match status" value="1"/>
</dbReference>
<dbReference type="InterPro" id="IPR032567">
    <property type="entry name" value="RTL1-rel"/>
</dbReference>
<dbReference type="PANTHER" id="PTHR15503:SF45">
    <property type="entry name" value="RNA-DIRECTED DNA POLYMERASE HOMOLOG"/>
    <property type="match status" value="1"/>
</dbReference>
<dbReference type="OrthoDB" id="3863715at2759"/>
<organism evidence="2 3">
    <name type="scientific">Mikania micrantha</name>
    <name type="common">bitter vine</name>
    <dbReference type="NCBI Taxonomy" id="192012"/>
    <lineage>
        <taxon>Eukaryota</taxon>
        <taxon>Viridiplantae</taxon>
        <taxon>Streptophyta</taxon>
        <taxon>Embryophyta</taxon>
        <taxon>Tracheophyta</taxon>
        <taxon>Spermatophyta</taxon>
        <taxon>Magnoliopsida</taxon>
        <taxon>eudicotyledons</taxon>
        <taxon>Gunneridae</taxon>
        <taxon>Pentapetalae</taxon>
        <taxon>asterids</taxon>
        <taxon>campanulids</taxon>
        <taxon>Asterales</taxon>
        <taxon>Asteraceae</taxon>
        <taxon>Asteroideae</taxon>
        <taxon>Heliantheae alliance</taxon>
        <taxon>Eupatorieae</taxon>
        <taxon>Mikania</taxon>
    </lineage>
</organism>
<dbReference type="Proteomes" id="UP000326396">
    <property type="component" value="Linkage Group LG9"/>
</dbReference>